<evidence type="ECO:0000313" key="2">
    <source>
        <dbReference type="Proteomes" id="UP001291653"/>
    </source>
</evidence>
<protein>
    <submittedName>
        <fullName evidence="1">Uncharacterized protein</fullName>
    </submittedName>
</protein>
<dbReference type="EMBL" id="BSBI01000013">
    <property type="protein sequence ID" value="GLF98176.1"/>
    <property type="molecule type" value="Genomic_DNA"/>
</dbReference>
<evidence type="ECO:0000313" key="1">
    <source>
        <dbReference type="EMBL" id="GLF98176.1"/>
    </source>
</evidence>
<proteinExistence type="predicted"/>
<dbReference type="Proteomes" id="UP001291653">
    <property type="component" value="Unassembled WGS sequence"/>
</dbReference>
<sequence length="138" mass="15459">MDDGPKRERTDCTDCWALPGPDKSRIAWVGEDRVWHEVWHTAECPELAILRIESEDGARRVAESEAWARGVFPAAHQRLREAAAALPPGTPAQRFADALTELAQAQADTTGFVVLPRWAEILERHFPPELPDPESIQE</sequence>
<keyword evidence="2" id="KW-1185">Reference proteome</keyword>
<reference evidence="1 2" key="1">
    <citation type="submission" date="2022-10" db="EMBL/GenBank/DDBJ databases">
        <title>Draft genome sequence of Streptomyces sp. YSPA8.</title>
        <authorList>
            <person name="Moriuchi R."/>
            <person name="Dohra H."/>
            <person name="Yamamura H."/>
            <person name="Kodani S."/>
        </authorList>
    </citation>
    <scope>NUCLEOTIDE SEQUENCE [LARGE SCALE GENOMIC DNA]</scope>
    <source>
        <strain evidence="1 2">YSPA8</strain>
    </source>
</reference>
<accession>A0ABQ5P6E5</accession>
<organism evidence="1 2">
    <name type="scientific">Streptomyces yaizuensis</name>
    <dbReference type="NCBI Taxonomy" id="2989713"/>
    <lineage>
        <taxon>Bacteria</taxon>
        <taxon>Bacillati</taxon>
        <taxon>Actinomycetota</taxon>
        <taxon>Actinomycetes</taxon>
        <taxon>Kitasatosporales</taxon>
        <taxon>Streptomycetaceae</taxon>
        <taxon>Streptomyces</taxon>
    </lineage>
</organism>
<dbReference type="RefSeq" id="WP_323450162.1">
    <property type="nucleotide sequence ID" value="NZ_BSBI01000013.1"/>
</dbReference>
<comment type="caution">
    <text evidence="1">The sequence shown here is derived from an EMBL/GenBank/DDBJ whole genome shotgun (WGS) entry which is preliminary data.</text>
</comment>
<name>A0ABQ5P6E5_9ACTN</name>
<gene>
    <name evidence="1" type="ORF">SYYSPA8_27785</name>
</gene>